<evidence type="ECO:0000313" key="3">
    <source>
        <dbReference type="EMBL" id="KEQ64694.1"/>
    </source>
</evidence>
<dbReference type="InterPro" id="IPR036047">
    <property type="entry name" value="F-box-like_dom_sf"/>
</dbReference>
<dbReference type="SUPFAM" id="SSF50985">
    <property type="entry name" value="RCC1/BLIP-II"/>
    <property type="match status" value="1"/>
</dbReference>
<proteinExistence type="predicted"/>
<dbReference type="CDD" id="cd09917">
    <property type="entry name" value="F-box_SF"/>
    <property type="match status" value="1"/>
</dbReference>
<dbReference type="EMBL" id="KL584828">
    <property type="protein sequence ID" value="KEQ64694.1"/>
    <property type="molecule type" value="Genomic_DNA"/>
</dbReference>
<accession>A0A074VZH9</accession>
<reference evidence="3 4" key="1">
    <citation type="journal article" date="2014" name="BMC Genomics">
        <title>Genome sequencing of four Aureobasidium pullulans varieties: biotechnological potential, stress tolerance, and description of new species.</title>
        <authorList>
            <person name="Gostin Ar C."/>
            <person name="Ohm R.A."/>
            <person name="Kogej T."/>
            <person name="Sonjak S."/>
            <person name="Turk M."/>
            <person name="Zajc J."/>
            <person name="Zalar P."/>
            <person name="Grube M."/>
            <person name="Sun H."/>
            <person name="Han J."/>
            <person name="Sharma A."/>
            <person name="Chiniquy J."/>
            <person name="Ngan C.Y."/>
            <person name="Lipzen A."/>
            <person name="Barry K."/>
            <person name="Grigoriev I.V."/>
            <person name="Gunde-Cimerman N."/>
        </authorList>
    </citation>
    <scope>NUCLEOTIDE SEQUENCE [LARGE SCALE GENOMIC DNA]</scope>
    <source>
        <strain evidence="3 4">CBS 110374</strain>
    </source>
</reference>
<dbReference type="GO" id="GO:0005085">
    <property type="term" value="F:guanyl-nucleotide exchange factor activity"/>
    <property type="evidence" value="ECO:0007669"/>
    <property type="project" value="TreeGrafter"/>
</dbReference>
<keyword evidence="4" id="KW-1185">Reference proteome</keyword>
<feature type="domain" description="F-box" evidence="2">
    <location>
        <begin position="4"/>
        <end position="52"/>
    </location>
</feature>
<sequence>MPEPTRLLDLPVDILYLIFPYLDVPSFVALTSTCTALHQPDIAQYAPYWSSAARHTFRVPNQPVVENDGRRWQRMYRRLLTESRCFTWGNNDRTCLGHSQQQHMGAPFGRGGIGPAGRRRPMVRTRQHVSWPTEMDSVEHLGIIADMQCGGWSTNLLTSKGGLYSVGVMDGIFVGQPAKPHPEKLRYPAGLPHPNERYEPATAIKQFSAGRRHVLALSDAGYIWSWSHINMPALQVKFLNVDTVIRENAGSSTRGYVKKVVAGWAKSAALVVGTGIVMWEPLTRGPRQPDCDENDTVLVLETAVCPGTDFQMHAKSFEPSSASLTIGEVHNFICLEDYIVFNTHLGKVYAAKIVWNAQSKALDDVRELPLGAEGETKFATDVQGSFRSFAIFTDDGTVYTGNQDDHLHRLFRPLPTDTRLSLNRIPALQHSQVISIAFGDYHFHALHAPGYITSYGTEPQSCGCLGLGGHGDPEGRIRGLRYQGIGGDGRLVPHANLHGRRIWFEKEKQKWITFLTSGGRDPEEARERMRMLSELNVQGEVSEWIEQEGNAWEQKYGGPDNTQSDDDLRNYFALSVTAAGWHSGALVLVNEEKAKRISEACLEATEDEPKHDAVAREENSTQEDQTDNRGLLNRALGYAGDLVRWLNGSPRTDTTGPDFRDPNDPDAFVNPQNHGAVAEDGRAYVWAKDSFPRLRLANGEEMPGEVEFSEWRSGRPEWEGKIEGY</sequence>
<feature type="region of interest" description="Disordered" evidence="1">
    <location>
        <begin position="99"/>
        <end position="121"/>
    </location>
</feature>
<dbReference type="SUPFAM" id="SSF81383">
    <property type="entry name" value="F-box domain"/>
    <property type="match status" value="1"/>
</dbReference>
<dbReference type="InterPro" id="IPR009091">
    <property type="entry name" value="RCC1/BLIP-II"/>
</dbReference>
<feature type="region of interest" description="Disordered" evidence="1">
    <location>
        <begin position="648"/>
        <end position="667"/>
    </location>
</feature>
<feature type="region of interest" description="Disordered" evidence="1">
    <location>
        <begin position="604"/>
        <end position="627"/>
    </location>
</feature>
<dbReference type="Proteomes" id="UP000030672">
    <property type="component" value="Unassembled WGS sequence"/>
</dbReference>
<dbReference type="Gene3D" id="2.130.10.30">
    <property type="entry name" value="Regulator of chromosome condensation 1/beta-lactamase-inhibitor protein II"/>
    <property type="match status" value="2"/>
</dbReference>
<evidence type="ECO:0000313" key="4">
    <source>
        <dbReference type="Proteomes" id="UP000030672"/>
    </source>
</evidence>
<protein>
    <recommendedName>
        <fullName evidence="2">F-box domain-containing protein</fullName>
    </recommendedName>
</protein>
<gene>
    <name evidence="3" type="ORF">M437DRAFT_73624</name>
</gene>
<dbReference type="PANTHER" id="PTHR45982">
    <property type="entry name" value="REGULATOR OF CHROMOSOME CONDENSATION"/>
    <property type="match status" value="1"/>
</dbReference>
<evidence type="ECO:0000259" key="2">
    <source>
        <dbReference type="PROSITE" id="PS50181"/>
    </source>
</evidence>
<feature type="compositionally biased region" description="Basic and acidic residues" evidence="1">
    <location>
        <begin position="607"/>
        <end position="619"/>
    </location>
</feature>
<dbReference type="GeneID" id="63919439"/>
<dbReference type="RefSeq" id="XP_040881717.1">
    <property type="nucleotide sequence ID" value="XM_041026066.1"/>
</dbReference>
<dbReference type="InterPro" id="IPR051553">
    <property type="entry name" value="Ran_GTPase-activating"/>
</dbReference>
<dbReference type="PANTHER" id="PTHR45982:SF3">
    <property type="entry name" value="F-BOX PROTEIN POF9"/>
    <property type="match status" value="1"/>
</dbReference>
<dbReference type="InterPro" id="IPR001810">
    <property type="entry name" value="F-box_dom"/>
</dbReference>
<dbReference type="PROSITE" id="PS50181">
    <property type="entry name" value="FBOX"/>
    <property type="match status" value="1"/>
</dbReference>
<name>A0A074VZH9_AURM1</name>
<dbReference type="HOGENOM" id="CLU_019361_0_0_1"/>
<dbReference type="AlphaFoldDB" id="A0A074VZH9"/>
<organism evidence="3 4">
    <name type="scientific">Aureobasidium melanogenum (strain CBS 110374)</name>
    <name type="common">Aureobasidium pullulans var. melanogenum</name>
    <dbReference type="NCBI Taxonomy" id="1043003"/>
    <lineage>
        <taxon>Eukaryota</taxon>
        <taxon>Fungi</taxon>
        <taxon>Dikarya</taxon>
        <taxon>Ascomycota</taxon>
        <taxon>Pezizomycotina</taxon>
        <taxon>Dothideomycetes</taxon>
        <taxon>Dothideomycetidae</taxon>
        <taxon>Dothideales</taxon>
        <taxon>Saccotheciaceae</taxon>
        <taxon>Aureobasidium</taxon>
    </lineage>
</organism>
<dbReference type="GO" id="GO:0005737">
    <property type="term" value="C:cytoplasm"/>
    <property type="evidence" value="ECO:0007669"/>
    <property type="project" value="TreeGrafter"/>
</dbReference>
<dbReference type="STRING" id="1043003.A0A074VZH9"/>
<evidence type="ECO:0000256" key="1">
    <source>
        <dbReference type="SAM" id="MobiDB-lite"/>
    </source>
</evidence>